<dbReference type="EMBL" id="BIFS01000002">
    <property type="protein sequence ID" value="GCE24256.1"/>
    <property type="molecule type" value="Genomic_DNA"/>
</dbReference>
<keyword evidence="2" id="KW-1185">Reference proteome</keyword>
<gene>
    <name evidence="1" type="ORF">KDK_80560</name>
</gene>
<dbReference type="AlphaFoldDB" id="A0A402AYS1"/>
<protein>
    <submittedName>
        <fullName evidence="1">Uncharacterized protein</fullName>
    </submittedName>
</protein>
<evidence type="ECO:0000313" key="2">
    <source>
        <dbReference type="Proteomes" id="UP000287188"/>
    </source>
</evidence>
<evidence type="ECO:0000313" key="1">
    <source>
        <dbReference type="EMBL" id="GCE24256.1"/>
    </source>
</evidence>
<proteinExistence type="predicted"/>
<sequence length="164" mass="18207">MVKAIDFTPQEWETLRSLPFVVAGTSLAVIHISAFKAVKAALSINSIVHDTSTQFPDNELIQDIIGGRHVDHPEHDKLVEENQSGGKEAAIALRNSMSEQAINILNQKNQPHVSQQYKQWLLLISREVMHKAEAHGFLGLGKDKSESEVSAALQDYSRVLQLSE</sequence>
<accession>A0A402AYS1</accession>
<comment type="caution">
    <text evidence="1">The sequence shown here is derived from an EMBL/GenBank/DDBJ whole genome shotgun (WGS) entry which is preliminary data.</text>
</comment>
<name>A0A402AYS1_9CHLR</name>
<organism evidence="1 2">
    <name type="scientific">Dictyobacter kobayashii</name>
    <dbReference type="NCBI Taxonomy" id="2014872"/>
    <lineage>
        <taxon>Bacteria</taxon>
        <taxon>Bacillati</taxon>
        <taxon>Chloroflexota</taxon>
        <taxon>Ktedonobacteria</taxon>
        <taxon>Ktedonobacterales</taxon>
        <taxon>Dictyobacteraceae</taxon>
        <taxon>Dictyobacter</taxon>
    </lineage>
</organism>
<dbReference type="Proteomes" id="UP000287188">
    <property type="component" value="Unassembled WGS sequence"/>
</dbReference>
<reference evidence="2" key="1">
    <citation type="submission" date="2018-12" db="EMBL/GenBank/DDBJ databases">
        <title>Tengunoibacter tsumagoiensis gen. nov., sp. nov., Dictyobacter kobayashii sp. nov., D. alpinus sp. nov., and D. joshuensis sp. nov. and description of Dictyobacteraceae fam. nov. within the order Ktedonobacterales isolated from Tengu-no-mugimeshi.</title>
        <authorList>
            <person name="Wang C.M."/>
            <person name="Zheng Y."/>
            <person name="Sakai Y."/>
            <person name="Toyoda A."/>
            <person name="Minakuchi Y."/>
            <person name="Abe K."/>
            <person name="Yokota A."/>
            <person name="Yabe S."/>
        </authorList>
    </citation>
    <scope>NUCLEOTIDE SEQUENCE [LARGE SCALE GENOMIC DNA]</scope>
    <source>
        <strain evidence="2">Uno11</strain>
    </source>
</reference>